<dbReference type="AlphaFoldDB" id="A0AB39XDZ4"/>
<dbReference type="Pfam" id="PF00723">
    <property type="entry name" value="Glyco_hydro_15"/>
    <property type="match status" value="1"/>
</dbReference>
<dbReference type="EMBL" id="CP165734">
    <property type="protein sequence ID" value="XDV55017.1"/>
    <property type="molecule type" value="Genomic_DNA"/>
</dbReference>
<reference evidence="3" key="1">
    <citation type="submission" date="2024-08" db="EMBL/GenBank/DDBJ databases">
        <authorList>
            <person name="Chaddad Z."/>
            <person name="Lamrabet M."/>
            <person name="Bouhnik O."/>
            <person name="Alami S."/>
            <person name="Wipf D."/>
            <person name="Courty P.E."/>
            <person name="Missbah El Idrissi M."/>
        </authorList>
    </citation>
    <scope>NUCLEOTIDE SEQUENCE</scope>
    <source>
        <strain evidence="3">LLZ17</strain>
    </source>
</reference>
<feature type="domain" description="GH15-like" evidence="1">
    <location>
        <begin position="240"/>
        <end position="603"/>
    </location>
</feature>
<evidence type="ECO:0000259" key="2">
    <source>
        <dbReference type="Pfam" id="PF19291"/>
    </source>
</evidence>
<feature type="domain" description="Trehalase-like N-terminal" evidence="2">
    <location>
        <begin position="17"/>
        <end position="176"/>
    </location>
</feature>
<dbReference type="InterPro" id="IPR012341">
    <property type="entry name" value="6hp_glycosidase-like_sf"/>
</dbReference>
<accession>A0AB39XDZ4</accession>
<protein>
    <submittedName>
        <fullName evidence="3">Glycoside hydrolase family 15 protein</fullName>
    </submittedName>
</protein>
<sequence>MKSRRLNLDRQMSRARGPRQPEIRDYAIIGDCRTAALISREGSLDWLCLPNFSSTSAFARLLDLNAGHFSIRPSAPFAVERRYLPATAVLETTFKTDSGVARVIDLCPISDSIGSLLPMREILRIVEGVAGSVDLEIEFAPRLRYGRVRSTFRKMTDAVWRCGSTNELLLLNSNVELADHGSMLSAKLHTTEGEREHFSLSYVECDVGTIAPVGAHADARCDRTIAWWQDWSRTCNFPGRERDIVLRSAITLKLMTFCLSGSIVAAPTTSVPEAIGGERNWDYRYCWLRDAGLTMSSLVDLGFHEEASTYLGWLLHATRLTRPNLCSLYDVYGRTNLRVQIAEWLSGYMNTAPVRIGNDAIEQLQLDVHGQVIAAAQIFATSGCELSPLEARMLIGFGDVICKRWREPDNGIWEIPGARRPYTFSKAMCWVALDRLLSLHERGIIDLGTREAGFRRTRADIADCIETRGFSTALDSYTAELDGREMDAALLLLVCFGYKVASDTRMVATYNRLQDELGCGGLLYRYRPGYDGLKGREGAFGLISFFAIVHLAERGLVAEAVRRFDDLCDFANDVGLFGEEIEPGTGRALGNFPQAFTHVGLIYSALAIERARRRTAP</sequence>
<evidence type="ECO:0000313" key="3">
    <source>
        <dbReference type="EMBL" id="XDV55017.1"/>
    </source>
</evidence>
<dbReference type="InterPro" id="IPR008928">
    <property type="entry name" value="6-hairpin_glycosidase_sf"/>
</dbReference>
<dbReference type="InterPro" id="IPR011613">
    <property type="entry name" value="GH15-like"/>
</dbReference>
<organism evidence="3">
    <name type="scientific">Bradyrhizobium sp. LLZ17</name>
    <dbReference type="NCBI Taxonomy" id="3239388"/>
    <lineage>
        <taxon>Bacteria</taxon>
        <taxon>Pseudomonadati</taxon>
        <taxon>Pseudomonadota</taxon>
        <taxon>Alphaproteobacteria</taxon>
        <taxon>Hyphomicrobiales</taxon>
        <taxon>Nitrobacteraceae</taxon>
        <taxon>Bradyrhizobium</taxon>
    </lineage>
</organism>
<name>A0AB39XDZ4_9BRAD</name>
<dbReference type="Pfam" id="PF19291">
    <property type="entry name" value="TREH_N"/>
    <property type="match status" value="1"/>
</dbReference>
<proteinExistence type="predicted"/>
<gene>
    <name evidence="3" type="ORF">AB8Z38_19380</name>
</gene>
<dbReference type="PANTHER" id="PTHR31616">
    <property type="entry name" value="TREHALASE"/>
    <property type="match status" value="1"/>
</dbReference>
<keyword evidence="3" id="KW-0378">Hydrolase</keyword>
<dbReference type="RefSeq" id="WP_369719476.1">
    <property type="nucleotide sequence ID" value="NZ_CP165734.1"/>
</dbReference>
<dbReference type="GO" id="GO:0004553">
    <property type="term" value="F:hydrolase activity, hydrolyzing O-glycosyl compounds"/>
    <property type="evidence" value="ECO:0007669"/>
    <property type="project" value="UniProtKB-ARBA"/>
</dbReference>
<dbReference type="PANTHER" id="PTHR31616:SF0">
    <property type="entry name" value="GLUCAN 1,4-ALPHA-GLUCOSIDASE"/>
    <property type="match status" value="1"/>
</dbReference>
<dbReference type="Gene3D" id="1.50.10.10">
    <property type="match status" value="1"/>
</dbReference>
<dbReference type="GO" id="GO:0005975">
    <property type="term" value="P:carbohydrate metabolic process"/>
    <property type="evidence" value="ECO:0007669"/>
    <property type="project" value="InterPro"/>
</dbReference>
<evidence type="ECO:0000259" key="1">
    <source>
        <dbReference type="Pfam" id="PF00723"/>
    </source>
</evidence>
<dbReference type="SUPFAM" id="SSF48208">
    <property type="entry name" value="Six-hairpin glycosidases"/>
    <property type="match status" value="1"/>
</dbReference>
<dbReference type="InterPro" id="IPR045582">
    <property type="entry name" value="Trehalase-like_N"/>
</dbReference>